<evidence type="ECO:0000313" key="3">
    <source>
        <dbReference type="Proteomes" id="UP000799421"/>
    </source>
</evidence>
<feature type="compositionally biased region" description="Polar residues" evidence="1">
    <location>
        <begin position="415"/>
        <end position="440"/>
    </location>
</feature>
<dbReference type="AlphaFoldDB" id="A0A6A7C5B3"/>
<dbReference type="Proteomes" id="UP000799421">
    <property type="component" value="Unassembled WGS sequence"/>
</dbReference>
<feature type="region of interest" description="Disordered" evidence="1">
    <location>
        <begin position="182"/>
        <end position="303"/>
    </location>
</feature>
<feature type="compositionally biased region" description="Polar residues" evidence="1">
    <location>
        <begin position="127"/>
        <end position="163"/>
    </location>
</feature>
<proteinExistence type="predicted"/>
<feature type="region of interest" description="Disordered" evidence="1">
    <location>
        <begin position="124"/>
        <end position="167"/>
    </location>
</feature>
<protein>
    <submittedName>
        <fullName evidence="2">Uncharacterized protein</fullName>
    </submittedName>
</protein>
<name>A0A6A7C5B3_9PEZI</name>
<sequence>MTGNPFRGAGNAHVVSSEPEKTKKKKRVVIQTPPRSPEEPRTRSHSFPPIAEDSHGNTPELTLSRTETDPVTPLETDANAREQTGGNPFARLAVKRQPSSRDAGAPPGAKQILDVDAFKDMLLGRQQDWTQSPRTHVTTDSNAHLASQDSSAPKHTTSDQMATTLGLRSPFYDIRNKYLDYTFRDDDDSGSDTERSYLMGAEASTKLHMGSPTPPRKNSPHRAPVVTTPPDGLVARHPLASPPLMSPALMSSPMTSPSNLNKPLPPPPPEPRMAHRNSGLNKTSLATPNTGRQVTPSVITPRSDIMLHDSPLQDAVDATNSFKAYQKQPPLPPPSRKIQSAALATKPLPEAPTFALESPGIQARPNVSHIVPTSGVYTHNTAVIAPLAPPRRRGASKSHGEAFPNLMDEKESNRADTLSFGSLQQADPEPQSSATQSESTFKGMPNLTNKDILADMYALQAEIDDLRSKEAHG</sequence>
<feature type="compositionally biased region" description="Polar residues" evidence="1">
    <location>
        <begin position="278"/>
        <end position="300"/>
    </location>
</feature>
<feature type="region of interest" description="Disordered" evidence="1">
    <location>
        <begin position="1"/>
        <end position="112"/>
    </location>
</feature>
<keyword evidence="3" id="KW-1185">Reference proteome</keyword>
<evidence type="ECO:0000256" key="1">
    <source>
        <dbReference type="SAM" id="MobiDB-lite"/>
    </source>
</evidence>
<reference evidence="2" key="1">
    <citation type="journal article" date="2020" name="Stud. Mycol.">
        <title>101 Dothideomycetes genomes: a test case for predicting lifestyles and emergence of pathogens.</title>
        <authorList>
            <person name="Haridas S."/>
            <person name="Albert R."/>
            <person name="Binder M."/>
            <person name="Bloem J."/>
            <person name="Labutti K."/>
            <person name="Salamov A."/>
            <person name="Andreopoulos B."/>
            <person name="Baker S."/>
            <person name="Barry K."/>
            <person name="Bills G."/>
            <person name="Bluhm B."/>
            <person name="Cannon C."/>
            <person name="Castanera R."/>
            <person name="Culley D."/>
            <person name="Daum C."/>
            <person name="Ezra D."/>
            <person name="Gonzalez J."/>
            <person name="Henrissat B."/>
            <person name="Kuo A."/>
            <person name="Liang C."/>
            <person name="Lipzen A."/>
            <person name="Lutzoni F."/>
            <person name="Magnuson J."/>
            <person name="Mondo S."/>
            <person name="Nolan M."/>
            <person name="Ohm R."/>
            <person name="Pangilinan J."/>
            <person name="Park H.-J."/>
            <person name="Ramirez L."/>
            <person name="Alfaro M."/>
            <person name="Sun H."/>
            <person name="Tritt A."/>
            <person name="Yoshinaga Y."/>
            <person name="Zwiers L.-H."/>
            <person name="Turgeon B."/>
            <person name="Goodwin S."/>
            <person name="Spatafora J."/>
            <person name="Crous P."/>
            <person name="Grigoriev I."/>
        </authorList>
    </citation>
    <scope>NUCLEOTIDE SEQUENCE</scope>
    <source>
        <strain evidence="2">CBS 480.64</strain>
    </source>
</reference>
<feature type="compositionally biased region" description="Polar residues" evidence="1">
    <location>
        <begin position="56"/>
        <end position="65"/>
    </location>
</feature>
<organism evidence="2 3">
    <name type="scientific">Piedraia hortae CBS 480.64</name>
    <dbReference type="NCBI Taxonomy" id="1314780"/>
    <lineage>
        <taxon>Eukaryota</taxon>
        <taxon>Fungi</taxon>
        <taxon>Dikarya</taxon>
        <taxon>Ascomycota</taxon>
        <taxon>Pezizomycotina</taxon>
        <taxon>Dothideomycetes</taxon>
        <taxon>Dothideomycetidae</taxon>
        <taxon>Capnodiales</taxon>
        <taxon>Piedraiaceae</taxon>
        <taxon>Piedraia</taxon>
    </lineage>
</organism>
<feature type="region of interest" description="Disordered" evidence="1">
    <location>
        <begin position="390"/>
        <end position="446"/>
    </location>
</feature>
<evidence type="ECO:0000313" key="2">
    <source>
        <dbReference type="EMBL" id="KAF2862239.1"/>
    </source>
</evidence>
<dbReference type="EMBL" id="MU005967">
    <property type="protein sequence ID" value="KAF2862239.1"/>
    <property type="molecule type" value="Genomic_DNA"/>
</dbReference>
<gene>
    <name evidence="2" type="ORF">K470DRAFT_269223</name>
</gene>
<accession>A0A6A7C5B3</accession>
<feature type="compositionally biased region" description="Low complexity" evidence="1">
    <location>
        <begin position="246"/>
        <end position="262"/>
    </location>
</feature>